<evidence type="ECO:0000259" key="6">
    <source>
        <dbReference type="PROSITE" id="PS50929"/>
    </source>
</evidence>
<dbReference type="AlphaFoldDB" id="A0A168MKV4"/>
<proteinExistence type="predicted"/>
<feature type="transmembrane region" description="Helical" evidence="5">
    <location>
        <begin position="50"/>
        <end position="71"/>
    </location>
</feature>
<evidence type="ECO:0000313" key="8">
    <source>
        <dbReference type="Proteomes" id="UP000077407"/>
    </source>
</evidence>
<keyword evidence="3 5" id="KW-1133">Transmembrane helix</keyword>
<reference evidence="7 8" key="1">
    <citation type="journal article" date="2015" name="Biotechnol. Bioeng.">
        <title>Genome sequence and phenotypic characterization of Caulobacter segnis.</title>
        <authorList>
            <person name="Patel S."/>
            <person name="Fletcher B."/>
            <person name="Scott D.C."/>
            <person name="Ely B."/>
        </authorList>
    </citation>
    <scope>NUCLEOTIDE SEQUENCE [LARGE SCALE GENOMIC DNA]</scope>
    <source>
        <strain evidence="7 8">ERI-2</strain>
    </source>
</reference>
<feature type="transmembrane region" description="Helical" evidence="5">
    <location>
        <begin position="12"/>
        <end position="30"/>
    </location>
</feature>
<dbReference type="InterPro" id="IPR011527">
    <property type="entry name" value="ABC1_TM_dom"/>
</dbReference>
<dbReference type="SUPFAM" id="SSF90123">
    <property type="entry name" value="ABC transporter transmembrane region"/>
    <property type="match status" value="1"/>
</dbReference>
<protein>
    <submittedName>
        <fullName evidence="7">Putative multidrug transporter membrane\ATP-binding component</fullName>
    </submittedName>
</protein>
<dbReference type="InterPro" id="IPR036640">
    <property type="entry name" value="ABC1_TM_sf"/>
</dbReference>
<comment type="subcellular location">
    <subcellularLocation>
        <location evidence="1">Cell membrane</location>
        <topology evidence="1">Multi-pass membrane protein</topology>
    </subcellularLocation>
</comment>
<evidence type="ECO:0000256" key="3">
    <source>
        <dbReference type="ARBA" id="ARBA00022989"/>
    </source>
</evidence>
<dbReference type="Proteomes" id="UP000077407">
    <property type="component" value="Unassembled WGS sequence"/>
</dbReference>
<dbReference type="PROSITE" id="PS50929">
    <property type="entry name" value="ABC_TM1F"/>
    <property type="match status" value="1"/>
</dbReference>
<organism evidence="7 8">
    <name type="scientific">Clostridium ljungdahlii</name>
    <dbReference type="NCBI Taxonomy" id="1538"/>
    <lineage>
        <taxon>Bacteria</taxon>
        <taxon>Bacillati</taxon>
        <taxon>Bacillota</taxon>
        <taxon>Clostridia</taxon>
        <taxon>Eubacteriales</taxon>
        <taxon>Clostridiaceae</taxon>
        <taxon>Clostridium</taxon>
    </lineage>
</organism>
<keyword evidence="7" id="KW-0067">ATP-binding</keyword>
<evidence type="ECO:0000256" key="5">
    <source>
        <dbReference type="SAM" id="Phobius"/>
    </source>
</evidence>
<comment type="caution">
    <text evidence="7">The sequence shown here is derived from an EMBL/GenBank/DDBJ whole genome shotgun (WGS) entry which is preliminary data.</text>
</comment>
<evidence type="ECO:0000313" key="7">
    <source>
        <dbReference type="EMBL" id="OAA84833.1"/>
    </source>
</evidence>
<keyword evidence="7" id="KW-0547">Nucleotide-binding</keyword>
<keyword evidence="2 5" id="KW-0812">Transmembrane</keyword>
<evidence type="ECO:0000256" key="2">
    <source>
        <dbReference type="ARBA" id="ARBA00022692"/>
    </source>
</evidence>
<evidence type="ECO:0000256" key="1">
    <source>
        <dbReference type="ARBA" id="ARBA00004651"/>
    </source>
</evidence>
<keyword evidence="4 5" id="KW-0472">Membrane</keyword>
<feature type="transmembrane region" description="Helical" evidence="5">
    <location>
        <begin position="132"/>
        <end position="151"/>
    </location>
</feature>
<dbReference type="EMBL" id="LITT01000035">
    <property type="protein sequence ID" value="OAA84833.1"/>
    <property type="molecule type" value="Genomic_DNA"/>
</dbReference>
<gene>
    <name evidence="7" type="ORF">WY13_02736</name>
</gene>
<sequence length="177" mass="19415">MLKIIRRLPAAKTALAILFLFVQIGCALYLPYVTTDIVNKGVMSGDTAFIWSKGGLIMIGLSILSLVGALLNTLFFSKISYYLGAELRTDVYGKVLKFSKNEFDKFGASSLITRTTNDVTQVQTLVEMGCKFLLMAPAYLIGGILLTALLFKCKIGACLPLRGTLSYNQLFNHQPLC</sequence>
<dbReference type="RefSeq" id="WP_063556110.1">
    <property type="nucleotide sequence ID" value="NZ_LITT01000035.1"/>
</dbReference>
<dbReference type="Pfam" id="PF00664">
    <property type="entry name" value="ABC_membrane"/>
    <property type="match status" value="1"/>
</dbReference>
<dbReference type="GO" id="GO:0005524">
    <property type="term" value="F:ATP binding"/>
    <property type="evidence" value="ECO:0007669"/>
    <property type="project" value="UniProtKB-KW"/>
</dbReference>
<dbReference type="PATRIC" id="fig|1538.10.peg.2633"/>
<evidence type="ECO:0000256" key="4">
    <source>
        <dbReference type="ARBA" id="ARBA00023136"/>
    </source>
</evidence>
<accession>A0A168MKV4</accession>
<dbReference type="GO" id="GO:0005886">
    <property type="term" value="C:plasma membrane"/>
    <property type="evidence" value="ECO:0007669"/>
    <property type="project" value="UniProtKB-SubCell"/>
</dbReference>
<feature type="domain" description="ABC transmembrane type-1" evidence="6">
    <location>
        <begin position="14"/>
        <end position="146"/>
    </location>
</feature>
<dbReference type="GO" id="GO:0140359">
    <property type="term" value="F:ABC-type transporter activity"/>
    <property type="evidence" value="ECO:0007669"/>
    <property type="project" value="InterPro"/>
</dbReference>
<dbReference type="Gene3D" id="1.20.1560.10">
    <property type="entry name" value="ABC transporter type 1, transmembrane domain"/>
    <property type="match status" value="1"/>
</dbReference>
<name>A0A168MKV4_9CLOT</name>